<proteinExistence type="inferred from homology"/>
<dbReference type="Gene3D" id="1.10.1020.10">
    <property type="entry name" value="Adenine-specific Methyltransferase, Domain 2"/>
    <property type="match status" value="1"/>
</dbReference>
<dbReference type="InterPro" id="IPR012327">
    <property type="entry name" value="MeTrfase_D12"/>
</dbReference>
<organism evidence="7 8">
    <name type="scientific">Bosea eneae</name>
    <dbReference type="NCBI Taxonomy" id="151454"/>
    <lineage>
        <taxon>Bacteria</taxon>
        <taxon>Pseudomonadati</taxon>
        <taxon>Pseudomonadota</taxon>
        <taxon>Alphaproteobacteria</taxon>
        <taxon>Hyphomicrobiales</taxon>
        <taxon>Boseaceae</taxon>
        <taxon>Bosea</taxon>
    </lineage>
</organism>
<dbReference type="SUPFAM" id="SSF53335">
    <property type="entry name" value="S-adenosyl-L-methionine-dependent methyltransferases"/>
    <property type="match status" value="1"/>
</dbReference>
<dbReference type="InterPro" id="IPR029063">
    <property type="entry name" value="SAM-dependent_MTases_sf"/>
</dbReference>
<dbReference type="Pfam" id="PF02086">
    <property type="entry name" value="MethyltransfD12"/>
    <property type="match status" value="1"/>
</dbReference>
<dbReference type="RefSeq" id="WP_377800240.1">
    <property type="nucleotide sequence ID" value="NZ_JBHSLW010000034.1"/>
</dbReference>
<comment type="catalytic activity">
    <reaction evidence="6">
        <text>a 2'-deoxyadenosine in DNA + S-adenosyl-L-methionine = an N(6)-methyl-2'-deoxyadenosine in DNA + S-adenosyl-L-homocysteine + H(+)</text>
        <dbReference type="Rhea" id="RHEA:15197"/>
        <dbReference type="Rhea" id="RHEA-COMP:12418"/>
        <dbReference type="Rhea" id="RHEA-COMP:12419"/>
        <dbReference type="ChEBI" id="CHEBI:15378"/>
        <dbReference type="ChEBI" id="CHEBI:57856"/>
        <dbReference type="ChEBI" id="CHEBI:59789"/>
        <dbReference type="ChEBI" id="CHEBI:90615"/>
        <dbReference type="ChEBI" id="CHEBI:90616"/>
        <dbReference type="EC" id="2.1.1.72"/>
    </reaction>
</comment>
<evidence type="ECO:0000313" key="8">
    <source>
        <dbReference type="Proteomes" id="UP001596053"/>
    </source>
</evidence>
<reference evidence="8" key="1">
    <citation type="journal article" date="2019" name="Int. J. Syst. Evol. Microbiol.">
        <title>The Global Catalogue of Microorganisms (GCM) 10K type strain sequencing project: providing services to taxonomists for standard genome sequencing and annotation.</title>
        <authorList>
            <consortium name="The Broad Institute Genomics Platform"/>
            <consortium name="The Broad Institute Genome Sequencing Center for Infectious Disease"/>
            <person name="Wu L."/>
            <person name="Ma J."/>
        </authorList>
    </citation>
    <scope>NUCLEOTIDE SEQUENCE [LARGE SCALE GENOMIC DNA]</scope>
    <source>
        <strain evidence="8">NCAIM B.01391</strain>
    </source>
</reference>
<dbReference type="GO" id="GO:0032259">
    <property type="term" value="P:methylation"/>
    <property type="evidence" value="ECO:0007669"/>
    <property type="project" value="UniProtKB-KW"/>
</dbReference>
<dbReference type="GO" id="GO:0008168">
    <property type="term" value="F:methyltransferase activity"/>
    <property type="evidence" value="ECO:0007669"/>
    <property type="project" value="UniProtKB-KW"/>
</dbReference>
<dbReference type="PANTHER" id="PTHR30481">
    <property type="entry name" value="DNA ADENINE METHYLASE"/>
    <property type="match status" value="1"/>
</dbReference>
<protein>
    <recommendedName>
        <fullName evidence="2">site-specific DNA-methyltransferase (adenine-specific)</fullName>
        <ecNumber evidence="2">2.1.1.72</ecNumber>
    </recommendedName>
</protein>
<dbReference type="Gene3D" id="3.40.50.150">
    <property type="entry name" value="Vaccinia Virus protein VP39"/>
    <property type="match status" value="1"/>
</dbReference>
<dbReference type="InterPro" id="IPR023095">
    <property type="entry name" value="Ade_MeTrfase_dom_2"/>
</dbReference>
<comment type="caution">
    <text evidence="7">The sequence shown here is derived from an EMBL/GenBank/DDBJ whole genome shotgun (WGS) entry which is preliminary data.</text>
</comment>
<dbReference type="PANTHER" id="PTHR30481:SF4">
    <property type="entry name" value="SITE-SPECIFIC DNA-METHYLTRANSFERASE (ADENINE-SPECIFIC)"/>
    <property type="match status" value="1"/>
</dbReference>
<evidence type="ECO:0000256" key="3">
    <source>
        <dbReference type="ARBA" id="ARBA00022603"/>
    </source>
</evidence>
<keyword evidence="3 7" id="KW-0489">Methyltransferase</keyword>
<comment type="similarity">
    <text evidence="1">Belongs to the N(4)/N(6)-methyltransferase family.</text>
</comment>
<evidence type="ECO:0000313" key="7">
    <source>
        <dbReference type="EMBL" id="MFC5421937.1"/>
    </source>
</evidence>
<dbReference type="EC" id="2.1.1.72" evidence="2"/>
<name>A0ABW0IV16_9HYPH</name>
<gene>
    <name evidence="7" type="ORF">ACFPOB_20455</name>
</gene>
<evidence type="ECO:0000256" key="5">
    <source>
        <dbReference type="ARBA" id="ARBA00022691"/>
    </source>
</evidence>
<evidence type="ECO:0000256" key="2">
    <source>
        <dbReference type="ARBA" id="ARBA00011900"/>
    </source>
</evidence>
<accession>A0ABW0IV16</accession>
<dbReference type="PRINTS" id="PR00505">
    <property type="entry name" value="D12N6MTFRASE"/>
</dbReference>
<dbReference type="Proteomes" id="UP001596053">
    <property type="component" value="Unassembled WGS sequence"/>
</dbReference>
<keyword evidence="8" id="KW-1185">Reference proteome</keyword>
<evidence type="ECO:0000256" key="1">
    <source>
        <dbReference type="ARBA" id="ARBA00006594"/>
    </source>
</evidence>
<evidence type="ECO:0000256" key="6">
    <source>
        <dbReference type="ARBA" id="ARBA00047942"/>
    </source>
</evidence>
<sequence length="282" mass="30999">MGEFAFSPVRQARPPAAYIGGKKQLAARLAELIERVPHHTYAEPFVGMGGVFLRRRLAPKAEVINDVSADVATLFRILQRHYVAFMDMLRFQLTSRRDFERLLHVDPATLTDLERAARFLYLQRLAFGGKVAGRSFGVSPGLPGRFDVTKLAPALADLSERLSGVIIENLPFPDLIGRYDGAGVLFYLDPPYYGGEEDYGSGVFSRGDFLRLAEQLAGIKGAFVLSINDTPEIRRVFAGFAIEEVTLTYTISDGPATEARELIITPPGLALKPPPAPDLFAT</sequence>
<keyword evidence="5" id="KW-0949">S-adenosyl-L-methionine</keyword>
<evidence type="ECO:0000256" key="4">
    <source>
        <dbReference type="ARBA" id="ARBA00022679"/>
    </source>
</evidence>
<dbReference type="EMBL" id="JBHSLW010000034">
    <property type="protein sequence ID" value="MFC5421937.1"/>
    <property type="molecule type" value="Genomic_DNA"/>
</dbReference>
<keyword evidence="4" id="KW-0808">Transferase</keyword>